<comment type="subunit">
    <text evidence="7">Monomer.</text>
</comment>
<evidence type="ECO:0000256" key="1">
    <source>
        <dbReference type="ARBA" id="ARBA00007894"/>
    </source>
</evidence>
<evidence type="ECO:0000256" key="2">
    <source>
        <dbReference type="ARBA" id="ARBA00022598"/>
    </source>
</evidence>
<dbReference type="EC" id="6.1.1.17" evidence="7"/>
<name>A0A9Q6LQI1_PISSA</name>
<keyword evidence="6 7" id="KW-0030">Aminoacyl-tRNA synthetase</keyword>
<comment type="caution">
    <text evidence="7">Lacks conserved residue(s) required for the propagation of feature annotation.</text>
</comment>
<dbReference type="Pfam" id="PF19269">
    <property type="entry name" value="Anticodon_2"/>
    <property type="match status" value="1"/>
</dbReference>
<feature type="short sequence motif" description="'HIGH' region" evidence="7">
    <location>
        <begin position="47"/>
        <end position="57"/>
    </location>
</feature>
<keyword evidence="2 7" id="KW-0436">Ligase</keyword>
<dbReference type="GO" id="GO:0008270">
    <property type="term" value="F:zinc ion binding"/>
    <property type="evidence" value="ECO:0007669"/>
    <property type="project" value="InterPro"/>
</dbReference>
<dbReference type="GO" id="GO:0006424">
    <property type="term" value="P:glutamyl-tRNA aminoacylation"/>
    <property type="evidence" value="ECO:0007669"/>
    <property type="project" value="UniProtKB-UniRule"/>
</dbReference>
<accession>A0A9Q6LQI1</accession>
<dbReference type="PANTHER" id="PTHR43311:SF2">
    <property type="entry name" value="GLUTAMATE--TRNA LIGASE, MITOCHONDRIAL-RELATED"/>
    <property type="match status" value="1"/>
</dbReference>
<sequence length="512" mass="57546">MNYLVILRYNGCLAIAIVDFDFSKKNLKNNLRIQGDSGIDMKTRFAPSPTGLMHLGNVRTALFSALLAHSDREGCFVLRIEDTDEERSELHYVDAVQEDLQWLGMQWEEGPGVNGDYGPYFQSERQEIYDRYYQQLIDKKLAYPCFCSEKKLEMVRKAQRAAGQPPRYPGTCRSLTAEEVAEKLAEGQQASLRFSLPRGETIDFIDAVKGLQRFNSDDIGDFIIRRSNGTPSFMFCNAIDDSLMKVTHVLRGEDHLTNSPRQLMILKALGLPELSYGHISMITSKEGNKLSKREGSFSIRDLREAGYLPAAVVNYMARLGHYFGDLGFVDIDELAEHFNIESLSKSAARYDEEQLKYWQKEAVLHSDADVLWQWMGDQVHSQVPEAVKSLFIDTVRPNIVFPNDALTLAKMIFSGVMLNTLEANILEVFKGAGLEFFNIAVSCAENSDGTWKSLTAAIKEQTGVKGKQLFQPLRIALTGQLHGPELGPVVNLLGKEQLIHRLINAVNFIEGA</sequence>
<comment type="similarity">
    <text evidence="1 7">Belongs to the class-I aminoacyl-tRNA synthetase family. Glutamate--tRNA ligase type 1 subfamily.</text>
</comment>
<dbReference type="InterPro" id="IPR033910">
    <property type="entry name" value="GluRS_core"/>
</dbReference>
<dbReference type="InterPro" id="IPR020751">
    <property type="entry name" value="aa-tRNA-synth_I_codon-bd_sub2"/>
</dbReference>
<proteinExistence type="inferred from homology"/>
<dbReference type="RefSeq" id="WP_081007037.1">
    <property type="nucleotide sequence ID" value="NZ_CP012413.1"/>
</dbReference>
<evidence type="ECO:0000256" key="4">
    <source>
        <dbReference type="ARBA" id="ARBA00022840"/>
    </source>
</evidence>
<organism evidence="8 9">
    <name type="scientific">Piscirickettsia salmonis</name>
    <dbReference type="NCBI Taxonomy" id="1238"/>
    <lineage>
        <taxon>Bacteria</taxon>
        <taxon>Pseudomonadati</taxon>
        <taxon>Pseudomonadota</taxon>
        <taxon>Gammaproteobacteria</taxon>
        <taxon>Thiotrichales</taxon>
        <taxon>Piscirickettsiaceae</taxon>
        <taxon>Piscirickettsia</taxon>
    </lineage>
</organism>
<reference evidence="8 9" key="1">
    <citation type="submission" date="2019-04" db="EMBL/GenBank/DDBJ databases">
        <title>Complete genome sequencing of Piscirickettsia salmonis strain Psal-009.</title>
        <authorList>
            <person name="Schober I."/>
            <person name="Bunk B."/>
            <person name="Sproer C."/>
            <person name="Carril G.P."/>
            <person name="Riedel T."/>
            <person name="Flores-Herrera P.A."/>
            <person name="Nourdin-Galindo G."/>
            <person name="Marshall S.H."/>
            <person name="Overmann J."/>
        </authorList>
    </citation>
    <scope>NUCLEOTIDE SEQUENCE [LARGE SCALE GENOMIC DNA]</scope>
    <source>
        <strain evidence="8 9">Psal-009</strain>
    </source>
</reference>
<evidence type="ECO:0000313" key="8">
    <source>
        <dbReference type="EMBL" id="QGO06059.1"/>
    </source>
</evidence>
<dbReference type="GO" id="GO:0004818">
    <property type="term" value="F:glutamate-tRNA ligase activity"/>
    <property type="evidence" value="ECO:0007669"/>
    <property type="project" value="UniProtKB-UniRule"/>
</dbReference>
<comment type="subcellular location">
    <subcellularLocation>
        <location evidence="7">Cytoplasm</location>
    </subcellularLocation>
</comment>
<evidence type="ECO:0000256" key="7">
    <source>
        <dbReference type="HAMAP-Rule" id="MF_00022"/>
    </source>
</evidence>
<dbReference type="InterPro" id="IPR008925">
    <property type="entry name" value="aa_tRNA-synth_I_cd-bd_sf"/>
</dbReference>
<comment type="function">
    <text evidence="7">Catalyzes the attachment of glutamate to tRNA(Glu) in a two-step reaction: glutamate is first activated by ATP to form Glu-AMP and then transferred to the acceptor end of tRNA(Glu).</text>
</comment>
<dbReference type="InterPro" id="IPR001412">
    <property type="entry name" value="aa-tRNA-synth_I_CS"/>
</dbReference>
<dbReference type="SUPFAM" id="SSF52374">
    <property type="entry name" value="Nucleotidylyl transferase"/>
    <property type="match status" value="1"/>
</dbReference>
<dbReference type="NCBIfam" id="TIGR00464">
    <property type="entry name" value="gltX_bact"/>
    <property type="match status" value="1"/>
</dbReference>
<dbReference type="PROSITE" id="PS00178">
    <property type="entry name" value="AA_TRNA_LIGASE_I"/>
    <property type="match status" value="1"/>
</dbReference>
<dbReference type="GO" id="GO:0005524">
    <property type="term" value="F:ATP binding"/>
    <property type="evidence" value="ECO:0007669"/>
    <property type="project" value="UniProtKB-UniRule"/>
</dbReference>
<dbReference type="Pfam" id="PF00749">
    <property type="entry name" value="tRNA-synt_1c"/>
    <property type="match status" value="1"/>
</dbReference>
<keyword evidence="7" id="KW-0963">Cytoplasm</keyword>
<dbReference type="Gene3D" id="1.10.10.350">
    <property type="match status" value="1"/>
</dbReference>
<dbReference type="EMBL" id="CP038908">
    <property type="protein sequence ID" value="QGO06059.1"/>
    <property type="molecule type" value="Genomic_DNA"/>
</dbReference>
<dbReference type="SUPFAM" id="SSF48163">
    <property type="entry name" value="An anticodon-binding domain of class I aminoacyl-tRNA synthetases"/>
    <property type="match status" value="1"/>
</dbReference>
<evidence type="ECO:0000256" key="3">
    <source>
        <dbReference type="ARBA" id="ARBA00022741"/>
    </source>
</evidence>
<dbReference type="GO" id="GO:0005829">
    <property type="term" value="C:cytosol"/>
    <property type="evidence" value="ECO:0007669"/>
    <property type="project" value="TreeGrafter"/>
</dbReference>
<dbReference type="PRINTS" id="PR00987">
    <property type="entry name" value="TRNASYNTHGLU"/>
</dbReference>
<dbReference type="AlphaFoldDB" id="A0A9Q6LQI1"/>
<keyword evidence="4 7" id="KW-0067">ATP-binding</keyword>
<keyword evidence="5 7" id="KW-0648">Protein biosynthesis</keyword>
<evidence type="ECO:0000256" key="6">
    <source>
        <dbReference type="ARBA" id="ARBA00023146"/>
    </source>
</evidence>
<evidence type="ECO:0000256" key="5">
    <source>
        <dbReference type="ARBA" id="ARBA00022917"/>
    </source>
</evidence>
<dbReference type="GO" id="GO:0000049">
    <property type="term" value="F:tRNA binding"/>
    <property type="evidence" value="ECO:0007669"/>
    <property type="project" value="InterPro"/>
</dbReference>
<dbReference type="Gene3D" id="3.40.50.620">
    <property type="entry name" value="HUPs"/>
    <property type="match status" value="1"/>
</dbReference>
<dbReference type="InterPro" id="IPR014729">
    <property type="entry name" value="Rossmann-like_a/b/a_fold"/>
</dbReference>
<dbReference type="HAMAP" id="MF_00022">
    <property type="entry name" value="Glu_tRNA_synth_type1"/>
    <property type="match status" value="1"/>
</dbReference>
<dbReference type="InterPro" id="IPR045462">
    <property type="entry name" value="aa-tRNA-synth_I_cd-bd"/>
</dbReference>
<comment type="catalytic activity">
    <reaction evidence="7">
        <text>tRNA(Glu) + L-glutamate + ATP = L-glutamyl-tRNA(Glu) + AMP + diphosphate</text>
        <dbReference type="Rhea" id="RHEA:23540"/>
        <dbReference type="Rhea" id="RHEA-COMP:9663"/>
        <dbReference type="Rhea" id="RHEA-COMP:9680"/>
        <dbReference type="ChEBI" id="CHEBI:29985"/>
        <dbReference type="ChEBI" id="CHEBI:30616"/>
        <dbReference type="ChEBI" id="CHEBI:33019"/>
        <dbReference type="ChEBI" id="CHEBI:78442"/>
        <dbReference type="ChEBI" id="CHEBI:78520"/>
        <dbReference type="ChEBI" id="CHEBI:456215"/>
        <dbReference type="EC" id="6.1.1.17"/>
    </reaction>
</comment>
<dbReference type="PANTHER" id="PTHR43311">
    <property type="entry name" value="GLUTAMATE--TRNA LIGASE"/>
    <property type="match status" value="1"/>
</dbReference>
<keyword evidence="3 7" id="KW-0547">Nucleotide-binding</keyword>
<dbReference type="InterPro" id="IPR004527">
    <property type="entry name" value="Glu-tRNA-ligase_bac/mito"/>
</dbReference>
<dbReference type="CDD" id="cd00808">
    <property type="entry name" value="GluRS_core"/>
    <property type="match status" value="1"/>
</dbReference>
<evidence type="ECO:0000313" key="9">
    <source>
        <dbReference type="Proteomes" id="UP000422232"/>
    </source>
</evidence>
<feature type="binding site" evidence="7">
    <location>
        <position position="292"/>
    </location>
    <ligand>
        <name>ATP</name>
        <dbReference type="ChEBI" id="CHEBI:30616"/>
    </ligand>
</feature>
<gene>
    <name evidence="8" type="primary">gltX_2</name>
    <name evidence="7" type="synonym">gltX</name>
    <name evidence="8" type="ORF">Psal009_01961</name>
</gene>
<protein>
    <recommendedName>
        <fullName evidence="7">Glutamate--tRNA ligase</fullName>
        <ecNumber evidence="7">6.1.1.17</ecNumber>
    </recommendedName>
    <alternativeName>
        <fullName evidence="7">Glutamyl-tRNA synthetase</fullName>
        <shortName evidence="7">GluRS</shortName>
    </alternativeName>
</protein>
<dbReference type="InterPro" id="IPR020058">
    <property type="entry name" value="Glu/Gln-tRNA-synth_Ib_cat-dom"/>
</dbReference>
<keyword evidence="9" id="KW-1185">Reference proteome</keyword>
<dbReference type="Proteomes" id="UP000422232">
    <property type="component" value="Chromosome"/>
</dbReference>
<dbReference type="InterPro" id="IPR000924">
    <property type="entry name" value="Glu/Gln-tRNA-synth"/>
</dbReference>
<dbReference type="InterPro" id="IPR049940">
    <property type="entry name" value="GluQ/Sye"/>
</dbReference>
<feature type="short sequence motif" description="'KMSKS' region" evidence="7">
    <location>
        <begin position="289"/>
        <end position="293"/>
    </location>
</feature>